<dbReference type="InterPro" id="IPR008979">
    <property type="entry name" value="Galactose-bd-like_sf"/>
</dbReference>
<keyword evidence="1" id="KW-0732">Signal</keyword>
<organism evidence="2 3">
    <name type="scientific">Fimbriiglobus ruber</name>
    <dbReference type="NCBI Taxonomy" id="1908690"/>
    <lineage>
        <taxon>Bacteria</taxon>
        <taxon>Pseudomonadati</taxon>
        <taxon>Planctomycetota</taxon>
        <taxon>Planctomycetia</taxon>
        <taxon>Gemmatales</taxon>
        <taxon>Gemmataceae</taxon>
        <taxon>Fimbriiglobus</taxon>
    </lineage>
</organism>
<gene>
    <name evidence="2" type="ORF">FRUB_00231</name>
</gene>
<keyword evidence="3" id="KW-1185">Reference proteome</keyword>
<feature type="signal peptide" evidence="1">
    <location>
        <begin position="1"/>
        <end position="26"/>
    </location>
</feature>
<dbReference type="GO" id="GO:0016787">
    <property type="term" value="F:hydrolase activity"/>
    <property type="evidence" value="ECO:0007669"/>
    <property type="project" value="UniProtKB-KW"/>
</dbReference>
<dbReference type="EMBL" id="NIDE01000001">
    <property type="protein sequence ID" value="OWK46532.1"/>
    <property type="molecule type" value="Genomic_DNA"/>
</dbReference>
<dbReference type="SUPFAM" id="SSF51445">
    <property type="entry name" value="(Trans)glycosidases"/>
    <property type="match status" value="1"/>
</dbReference>
<evidence type="ECO:0000313" key="3">
    <source>
        <dbReference type="Proteomes" id="UP000214646"/>
    </source>
</evidence>
<protein>
    <submittedName>
        <fullName evidence="2">Glycosyl hydrolase</fullName>
    </submittedName>
</protein>
<dbReference type="Gene3D" id="2.60.120.430">
    <property type="entry name" value="Galactose-binding lectin"/>
    <property type="match status" value="1"/>
</dbReference>
<dbReference type="Gene3D" id="3.20.20.80">
    <property type="entry name" value="Glycosidases"/>
    <property type="match status" value="1"/>
</dbReference>
<reference evidence="3" key="1">
    <citation type="submission" date="2017-06" db="EMBL/GenBank/DDBJ databases">
        <title>Genome analysis of Fimbriiglobus ruber SP5, the first member of the order Planctomycetales with confirmed chitinolytic capability.</title>
        <authorList>
            <person name="Ravin N.V."/>
            <person name="Rakitin A.L."/>
            <person name="Ivanova A.A."/>
            <person name="Beletsky A.V."/>
            <person name="Kulichevskaya I.S."/>
            <person name="Mardanov A.V."/>
            <person name="Dedysh S.N."/>
        </authorList>
    </citation>
    <scope>NUCLEOTIDE SEQUENCE [LARGE SCALE GENOMIC DNA]</scope>
    <source>
        <strain evidence="3">SP5</strain>
    </source>
</reference>
<dbReference type="AlphaFoldDB" id="A0A225DZ05"/>
<dbReference type="Proteomes" id="UP000214646">
    <property type="component" value="Unassembled WGS sequence"/>
</dbReference>
<accession>A0A225DZ05</accession>
<dbReference type="InterPro" id="IPR017853">
    <property type="entry name" value="GH"/>
</dbReference>
<dbReference type="OrthoDB" id="9776971at2"/>
<dbReference type="RefSeq" id="WP_088251747.1">
    <property type="nucleotide sequence ID" value="NZ_NIDE01000001.1"/>
</dbReference>
<name>A0A225DZ05_9BACT</name>
<evidence type="ECO:0000256" key="1">
    <source>
        <dbReference type="SAM" id="SignalP"/>
    </source>
</evidence>
<dbReference type="SUPFAM" id="SSF49785">
    <property type="entry name" value="Galactose-binding domain-like"/>
    <property type="match status" value="1"/>
</dbReference>
<feature type="chain" id="PRO_5012285082" evidence="1">
    <location>
        <begin position="27"/>
        <end position="1130"/>
    </location>
</feature>
<dbReference type="Gene3D" id="2.60.120.260">
    <property type="entry name" value="Galactose-binding domain-like"/>
    <property type="match status" value="2"/>
</dbReference>
<keyword evidence="2" id="KW-0378">Hydrolase</keyword>
<evidence type="ECO:0000313" key="2">
    <source>
        <dbReference type="EMBL" id="OWK46532.1"/>
    </source>
</evidence>
<proteinExistence type="predicted"/>
<sequence length="1130" mass="124258">MAASLPWSARALGLLAALLVCPPAWGQQPVSLMTPKDAWSFNNGAEFPGATGSLSVAPAAKLAGRDSLKLVGDFTKGGNYVQAGRKIDNIDVRELSFWVRSSGGEQFTVRLNDASGQTHQINLKLEAKDDWQRVVLPLERFFARRGQADAITMVSKYEYWGGAKDGQWHGPATGLYLLLGNNGPTKVRTLWLNDIAILPRPKEVPGAEVTTVVRLDEVLDGEHDWRFTRGEEFPGAKGSFTVVKDQPAAGQSCLKLAGDFTKGGAYVAAVKNLRELDVKDVAAVRMKVKSDNATRIGVQLVDGSGQTHQAPRPITADGQWHDLTIKPTEIAGGEHWGGANDGKWHGPLSQIALSVSDKSDEKTKQPTVLLADMRAECLLPVFAQPAAFKADFEGLTKLPEGWATQGNVAIDSGTAAQGSRSLVLTRSLEEIDRPCTVTSPTFAVAPGRWAISLACKADLNSSDNSYRGAVDLEALDAAGKVVERITLAEQFGKRDWQPIKKQVDLPKGVTAARFQVRLDKTHGRFWLDDLSAAYLAPAPRKDDRISRLLFSTARLGNLLFPDDPRRVNVTVEATKPLRDEQLAMTWEVRDYWGAEQSRPATATLQRAGKKDNRLAYEATIDLGPLALEVGRYYELHAAIPLEGGEPFRNFTSLAILPEAETKKFKPEEVPFTSRNWDNRFTEYFQLTDRLGIRTCGVWGGWSAKPPYPPEAPNIELCEKLGMGVLTGTPIATIESGKKDYDEKALRQGVRNFVEKYGKYRPLIVNLGNEPHGTGERVQANVAAYKIVYEEIKKVAPQVTVVATSVEPNEEYFKAGYGQWCDAYDFHIYETPADIRRTIGEYHELMKKYGQVKPIWSTELGLNSQGLPRHTVAVDLTKKFATFFAAGGASASWFGLIYPDADAKSYGSSGDSHNVFDCRYNRYCPRLDAVAYYNTVNAISIKKFVEERLYPDGVHAFYFRDRDGRALQVLWKDKGRQDVFIPLPGVEQVRIVRADGSRRTLDANKSGVTLGVTEDPLLLLYDGGEKQLAKELGKPAVSLDTPPQMIARRAPTTLTVTLDGKTAGDVDLIVPPSWGVKKETDQATNSSRSAVRFVLTPPATSAVREADLTVTLKGQGGKRQGELYFRCPIAE</sequence>
<comment type="caution">
    <text evidence="2">The sequence shown here is derived from an EMBL/GenBank/DDBJ whole genome shotgun (WGS) entry which is preliminary data.</text>
</comment>